<dbReference type="PANTHER" id="PTHR43479">
    <property type="entry name" value="ACREF/ENVCD OPERON REPRESSOR-RELATED"/>
    <property type="match status" value="1"/>
</dbReference>
<reference evidence="7" key="1">
    <citation type="submission" date="2017-02" db="EMBL/GenBank/DDBJ databases">
        <authorList>
            <person name="Varghese N."/>
            <person name="Submissions S."/>
        </authorList>
    </citation>
    <scope>NUCLEOTIDE SEQUENCE [LARGE SCALE GENOMIC DNA]</scope>
    <source>
        <strain evidence="7">DSM 24091</strain>
    </source>
</reference>
<dbReference type="InterPro" id="IPR036271">
    <property type="entry name" value="Tet_transcr_reg_TetR-rel_C_sf"/>
</dbReference>
<dbReference type="SUPFAM" id="SSF46689">
    <property type="entry name" value="Homeodomain-like"/>
    <property type="match status" value="1"/>
</dbReference>
<evidence type="ECO:0000256" key="4">
    <source>
        <dbReference type="PROSITE-ProRule" id="PRU00335"/>
    </source>
</evidence>
<dbReference type="PANTHER" id="PTHR43479:SF11">
    <property type="entry name" value="ACREF_ENVCD OPERON REPRESSOR-RELATED"/>
    <property type="match status" value="1"/>
</dbReference>
<proteinExistence type="predicted"/>
<dbReference type="InterPro" id="IPR025996">
    <property type="entry name" value="MT1864/Rv1816-like_C"/>
</dbReference>
<accession>A0A1T5FN26</accession>
<dbReference type="GO" id="GO:0003677">
    <property type="term" value="F:DNA binding"/>
    <property type="evidence" value="ECO:0007669"/>
    <property type="project" value="UniProtKB-UniRule"/>
</dbReference>
<protein>
    <submittedName>
        <fullName evidence="6">Transcriptional regulator, TetR family</fullName>
    </submittedName>
</protein>
<evidence type="ECO:0000313" key="6">
    <source>
        <dbReference type="EMBL" id="SKB97579.1"/>
    </source>
</evidence>
<evidence type="ECO:0000256" key="2">
    <source>
        <dbReference type="ARBA" id="ARBA00023125"/>
    </source>
</evidence>
<gene>
    <name evidence="6" type="ORF">SAMN05660841_03406</name>
</gene>
<dbReference type="STRING" id="1513896.SAMN05660841_03406"/>
<feature type="domain" description="HTH tetR-type" evidence="5">
    <location>
        <begin position="12"/>
        <end position="72"/>
    </location>
</feature>
<dbReference type="Pfam" id="PF00440">
    <property type="entry name" value="TetR_N"/>
    <property type="match status" value="1"/>
</dbReference>
<keyword evidence="1" id="KW-0805">Transcription regulation</keyword>
<dbReference type="Proteomes" id="UP000190150">
    <property type="component" value="Unassembled WGS sequence"/>
</dbReference>
<dbReference type="InterPro" id="IPR050624">
    <property type="entry name" value="HTH-type_Tx_Regulator"/>
</dbReference>
<dbReference type="RefSeq" id="WP_079644883.1">
    <property type="nucleotide sequence ID" value="NZ_FUZF01000017.1"/>
</dbReference>
<dbReference type="PROSITE" id="PS50977">
    <property type="entry name" value="HTH_TETR_2"/>
    <property type="match status" value="1"/>
</dbReference>
<evidence type="ECO:0000259" key="5">
    <source>
        <dbReference type="PROSITE" id="PS50977"/>
    </source>
</evidence>
<keyword evidence="3" id="KW-0804">Transcription</keyword>
<dbReference type="SUPFAM" id="SSF48498">
    <property type="entry name" value="Tetracyclin repressor-like, C-terminal domain"/>
    <property type="match status" value="1"/>
</dbReference>
<dbReference type="Gene3D" id="1.10.357.10">
    <property type="entry name" value="Tetracycline Repressor, domain 2"/>
    <property type="match status" value="1"/>
</dbReference>
<evidence type="ECO:0000256" key="1">
    <source>
        <dbReference type="ARBA" id="ARBA00023015"/>
    </source>
</evidence>
<dbReference type="InterPro" id="IPR009057">
    <property type="entry name" value="Homeodomain-like_sf"/>
</dbReference>
<sequence>MNTVTRRDREILELRNKIITQSWKIIMDEGWQALSVRKIADAIEYSVPVIYKHFENKEAIIEYFSREGFKILSTEIANAIKNESDATNRLQMIAYTYWKFASTHSQHYRIMFGLGIPACESINSSIEMQETSNYMLHTIEQILQESDNNIADKILKLKTFWSTLHGFVAIALLSNNTISPQPTATLVDAVEGFIFTLKNNK</sequence>
<feature type="DNA-binding region" description="H-T-H motif" evidence="4">
    <location>
        <begin position="35"/>
        <end position="54"/>
    </location>
</feature>
<name>A0A1T5FN26_9SPHI</name>
<dbReference type="InterPro" id="IPR001647">
    <property type="entry name" value="HTH_TetR"/>
</dbReference>
<organism evidence="6 7">
    <name type="scientific">Sphingobacterium nematocida</name>
    <dbReference type="NCBI Taxonomy" id="1513896"/>
    <lineage>
        <taxon>Bacteria</taxon>
        <taxon>Pseudomonadati</taxon>
        <taxon>Bacteroidota</taxon>
        <taxon>Sphingobacteriia</taxon>
        <taxon>Sphingobacteriales</taxon>
        <taxon>Sphingobacteriaceae</taxon>
        <taxon>Sphingobacterium</taxon>
    </lineage>
</organism>
<keyword evidence="7" id="KW-1185">Reference proteome</keyword>
<dbReference type="AlphaFoldDB" id="A0A1T5FN26"/>
<keyword evidence="2 4" id="KW-0238">DNA-binding</keyword>
<evidence type="ECO:0000313" key="7">
    <source>
        <dbReference type="Proteomes" id="UP000190150"/>
    </source>
</evidence>
<dbReference type="OrthoDB" id="594604at2"/>
<dbReference type="Pfam" id="PF13305">
    <property type="entry name" value="TetR_C_33"/>
    <property type="match status" value="1"/>
</dbReference>
<evidence type="ECO:0000256" key="3">
    <source>
        <dbReference type="ARBA" id="ARBA00023163"/>
    </source>
</evidence>
<dbReference type="EMBL" id="FUZF01000017">
    <property type="protein sequence ID" value="SKB97579.1"/>
    <property type="molecule type" value="Genomic_DNA"/>
</dbReference>